<gene>
    <name evidence="1" type="ORF">SAMEA104305318_03580</name>
</gene>
<dbReference type="AlphaFoldDB" id="A0A333W853"/>
<organism evidence="1 2">
    <name type="scientific">Acinetobacter baumannii</name>
    <dbReference type="NCBI Taxonomy" id="470"/>
    <lineage>
        <taxon>Bacteria</taxon>
        <taxon>Pseudomonadati</taxon>
        <taxon>Pseudomonadota</taxon>
        <taxon>Gammaproteobacteria</taxon>
        <taxon>Moraxellales</taxon>
        <taxon>Moraxellaceae</taxon>
        <taxon>Acinetobacter</taxon>
        <taxon>Acinetobacter calcoaceticus/baumannii complex</taxon>
    </lineage>
</organism>
<accession>A0A333W853</accession>
<dbReference type="Proteomes" id="UP000252694">
    <property type="component" value="Unassembled WGS sequence"/>
</dbReference>
<protein>
    <submittedName>
        <fullName evidence="1">Uncharacterized protein</fullName>
    </submittedName>
</protein>
<name>A0A333W853_ACIBA</name>
<dbReference type="RefSeq" id="WP_114190258.1">
    <property type="nucleotide sequence ID" value="NZ_CP041149.1"/>
</dbReference>
<reference evidence="1 2" key="1">
    <citation type="submission" date="2018-07" db="EMBL/GenBank/DDBJ databases">
        <authorList>
            <consortium name="Pathogen Informatics"/>
        </authorList>
    </citation>
    <scope>NUCLEOTIDE SEQUENCE [LARGE SCALE GENOMIC DNA]</scope>
    <source>
        <strain evidence="1 2">4300STDY7045823</strain>
    </source>
</reference>
<evidence type="ECO:0000313" key="2">
    <source>
        <dbReference type="Proteomes" id="UP000252694"/>
    </source>
</evidence>
<evidence type="ECO:0000313" key="1">
    <source>
        <dbReference type="EMBL" id="SST30893.1"/>
    </source>
</evidence>
<dbReference type="EMBL" id="UFMQ01000027">
    <property type="protein sequence ID" value="SST30893.1"/>
    <property type="molecule type" value="Genomic_DNA"/>
</dbReference>
<proteinExistence type="predicted"/>
<sequence length="163" mass="18382">MMSKGGLGKKSLLINGLIIVMASTCLFPSIAQAENALLETTSGRIDELRIEILNPTQDDAYNHKLTDQVRKTLGMYPGDHVTEEKIDFNLMRIKRNPYLFNATYIVESGVYGGVNIKIQLQLKPETEQNLEKSVLLDKEKKSFPVLYDANNTKLKKIGRILKI</sequence>